<dbReference type="InterPro" id="IPR003742">
    <property type="entry name" value="RlmH-like"/>
</dbReference>
<accession>A0A3E2BQK4</accession>
<dbReference type="Gene3D" id="3.40.1280.10">
    <property type="match status" value="1"/>
</dbReference>
<keyword evidence="5" id="KW-0963">Cytoplasm</keyword>
<feature type="binding site" evidence="5">
    <location>
        <begin position="127"/>
        <end position="132"/>
    </location>
    <ligand>
        <name>S-adenosyl-L-methionine</name>
        <dbReference type="ChEBI" id="CHEBI:59789"/>
    </ligand>
</feature>
<dbReference type="EMBL" id="QUAH01000001">
    <property type="protein sequence ID" value="RFT16981.1"/>
    <property type="molecule type" value="Genomic_DNA"/>
</dbReference>
<comment type="catalytic activity">
    <reaction evidence="5">
        <text>pseudouridine(1915) in 23S rRNA + S-adenosyl-L-methionine = N(3)-methylpseudouridine(1915) in 23S rRNA + S-adenosyl-L-homocysteine + H(+)</text>
        <dbReference type="Rhea" id="RHEA:42752"/>
        <dbReference type="Rhea" id="RHEA-COMP:10221"/>
        <dbReference type="Rhea" id="RHEA-COMP:10222"/>
        <dbReference type="ChEBI" id="CHEBI:15378"/>
        <dbReference type="ChEBI" id="CHEBI:57856"/>
        <dbReference type="ChEBI" id="CHEBI:59789"/>
        <dbReference type="ChEBI" id="CHEBI:65314"/>
        <dbReference type="ChEBI" id="CHEBI:74486"/>
        <dbReference type="EC" id="2.1.1.177"/>
    </reaction>
</comment>
<comment type="subcellular location">
    <subcellularLocation>
        <location evidence="5">Cytoplasm</location>
    </subcellularLocation>
</comment>
<dbReference type="PANTHER" id="PTHR33603">
    <property type="entry name" value="METHYLTRANSFERASE"/>
    <property type="match status" value="1"/>
</dbReference>
<dbReference type="Pfam" id="PF02590">
    <property type="entry name" value="SPOUT_MTase"/>
    <property type="match status" value="1"/>
</dbReference>
<gene>
    <name evidence="5" type="primary">rlmH</name>
    <name evidence="6" type="ORF">OP8BY_0923</name>
</gene>
<keyword evidence="1 5" id="KW-0489">Methyltransferase</keyword>
<comment type="function">
    <text evidence="5">Specifically methylates the pseudouridine at position 1915 (m3Psi1915) in 23S rRNA.</text>
</comment>
<dbReference type="EC" id="2.1.1.177" evidence="5"/>
<keyword evidence="3 5" id="KW-0949">S-adenosyl-L-methionine</keyword>
<evidence type="ECO:0000313" key="6">
    <source>
        <dbReference type="EMBL" id="RFT16981.1"/>
    </source>
</evidence>
<dbReference type="SUPFAM" id="SSF75217">
    <property type="entry name" value="alpha/beta knot"/>
    <property type="match status" value="1"/>
</dbReference>
<dbReference type="Proteomes" id="UP000257323">
    <property type="component" value="Unassembled WGS sequence"/>
</dbReference>
<evidence type="ECO:0000256" key="1">
    <source>
        <dbReference type="ARBA" id="ARBA00022603"/>
    </source>
</evidence>
<name>A0A3E2BQK4_9BACT</name>
<sequence length="159" mass="18311">MPFLMELIFLWPGKTKNQHLRALQEEFLSRLQPFCRARIVETAEARGVKESQPGRILETEARGLEKHLKDGYIICLSDKGKMMTSEELARWLEKQAMVSARKIMFLVGGFLGLAPELLERADLELSLSRLTFSHELARVVLLEQVYRAMNLIKGYSYPK</sequence>
<reference evidence="6 7" key="1">
    <citation type="submission" date="2018-08" db="EMBL/GenBank/DDBJ databases">
        <title>Genome analysis of the thermophilic bacterium of the candidate phylum Aminicenantes from deep subsurface aquifer revealed its physiology and ecological role.</title>
        <authorList>
            <person name="Kadnikov V.V."/>
            <person name="Mardanov A.V."/>
            <person name="Beletsky A.V."/>
            <person name="Karnachuk O.V."/>
            <person name="Ravin N.V."/>
        </authorList>
    </citation>
    <scope>NUCLEOTIDE SEQUENCE [LARGE SCALE GENOMIC DNA]</scope>
    <source>
        <strain evidence="6">BY38</strain>
    </source>
</reference>
<feature type="binding site" evidence="5">
    <location>
        <position position="108"/>
    </location>
    <ligand>
        <name>S-adenosyl-L-methionine</name>
        <dbReference type="ChEBI" id="CHEBI:59789"/>
    </ligand>
</feature>
<keyword evidence="5" id="KW-0698">rRNA processing</keyword>
<dbReference type="InterPro" id="IPR029026">
    <property type="entry name" value="tRNA_m1G_MTases_N"/>
</dbReference>
<dbReference type="AlphaFoldDB" id="A0A3E2BQK4"/>
<evidence type="ECO:0000256" key="5">
    <source>
        <dbReference type="HAMAP-Rule" id="MF_00658"/>
    </source>
</evidence>
<evidence type="ECO:0000256" key="3">
    <source>
        <dbReference type="ARBA" id="ARBA00022691"/>
    </source>
</evidence>
<comment type="caution">
    <text evidence="6">The sequence shown here is derived from an EMBL/GenBank/DDBJ whole genome shotgun (WGS) entry which is preliminary data.</text>
</comment>
<dbReference type="HAMAP" id="MF_00658">
    <property type="entry name" value="23SrRNA_methyltr_H"/>
    <property type="match status" value="1"/>
</dbReference>
<dbReference type="PANTHER" id="PTHR33603:SF1">
    <property type="entry name" value="RIBOSOMAL RNA LARGE SUBUNIT METHYLTRANSFERASE H"/>
    <property type="match status" value="1"/>
</dbReference>
<dbReference type="CDD" id="cd18081">
    <property type="entry name" value="RlmH-like"/>
    <property type="match status" value="1"/>
</dbReference>
<keyword evidence="2 5" id="KW-0808">Transferase</keyword>
<feature type="binding site" evidence="5">
    <location>
        <position position="76"/>
    </location>
    <ligand>
        <name>S-adenosyl-L-methionine</name>
        <dbReference type="ChEBI" id="CHEBI:59789"/>
    </ligand>
</feature>
<organism evidence="6 7">
    <name type="scientific">Candidatus Saccharicenans subterraneus</name>
    <dbReference type="NCBI Taxonomy" id="2508984"/>
    <lineage>
        <taxon>Bacteria</taxon>
        <taxon>Candidatus Aminicenantota</taxon>
        <taxon>Candidatus Aminicenantia</taxon>
        <taxon>Candidatus Aminicenantales</taxon>
        <taxon>Candidatus Saccharicenantaceae</taxon>
        <taxon>Candidatus Saccharicenans</taxon>
    </lineage>
</organism>
<proteinExistence type="inferred from homology"/>
<comment type="similarity">
    <text evidence="4 5">Belongs to the RNA methyltransferase RlmH family.</text>
</comment>
<dbReference type="GO" id="GO:0005737">
    <property type="term" value="C:cytoplasm"/>
    <property type="evidence" value="ECO:0007669"/>
    <property type="project" value="UniProtKB-SubCell"/>
</dbReference>
<evidence type="ECO:0000256" key="2">
    <source>
        <dbReference type="ARBA" id="ARBA00022679"/>
    </source>
</evidence>
<evidence type="ECO:0000256" key="4">
    <source>
        <dbReference type="ARBA" id="ARBA00038303"/>
    </source>
</evidence>
<comment type="subunit">
    <text evidence="5">Homodimer.</text>
</comment>
<dbReference type="GO" id="GO:0070038">
    <property type="term" value="F:rRNA (pseudouridine-N3-)-methyltransferase activity"/>
    <property type="evidence" value="ECO:0007669"/>
    <property type="project" value="UniProtKB-UniRule"/>
</dbReference>
<dbReference type="PIRSF" id="PIRSF004505">
    <property type="entry name" value="MT_bac"/>
    <property type="match status" value="1"/>
</dbReference>
<evidence type="ECO:0000313" key="7">
    <source>
        <dbReference type="Proteomes" id="UP000257323"/>
    </source>
</evidence>
<protein>
    <recommendedName>
        <fullName evidence="5">Ribosomal RNA large subunit methyltransferase H</fullName>
        <ecNumber evidence="5">2.1.1.177</ecNumber>
    </recommendedName>
    <alternativeName>
        <fullName evidence="5">23S rRNA (pseudouridine1915-N3)-methyltransferase</fullName>
    </alternativeName>
    <alternativeName>
        <fullName evidence="5">23S rRNA m3Psi1915 methyltransferase</fullName>
    </alternativeName>
    <alternativeName>
        <fullName evidence="5">rRNA (pseudouridine-N3-)-methyltransferase RlmH</fullName>
    </alternativeName>
</protein>
<dbReference type="InterPro" id="IPR029028">
    <property type="entry name" value="Alpha/beta_knot_MTases"/>
</dbReference>